<organism evidence="11 12">
    <name type="scientific">Vogesella indigofera</name>
    <name type="common">Pseudomonas indigofera</name>
    <dbReference type="NCBI Taxonomy" id="45465"/>
    <lineage>
        <taxon>Bacteria</taxon>
        <taxon>Pseudomonadati</taxon>
        <taxon>Pseudomonadota</taxon>
        <taxon>Betaproteobacteria</taxon>
        <taxon>Neisseriales</taxon>
        <taxon>Chromobacteriaceae</taxon>
        <taxon>Vogesella</taxon>
    </lineage>
</organism>
<sequence length="563" mass="58816">MKARTGLLDMARMLAGMTPRRWWWGGALMAALTVLMGMALLGLSGWFIAATAIAGLVPATALVFDVFMPSAGIRLLAMGRTASRYGERVVTHETTLAVLAALREKLFIGWAQPGAARLLQLRPARLLQRLTADVDALDSLYLRLMVPVVAAAGAALLAGVVLGALQWWLGLAVLAWLLLAGMGLTLWLTRRSTRPAVQRALALERLRAQAVDAVAGQTDLLMAGRLAAQCAHIAQSDARLAQADHALNRLDAQAAAGFATAGALTLAGVLAGAGYLVDAGVIGAPGAALALLVALTAMEPFNALRRGALEAGRTRLAARRLGARMGSGPVDASLPAPAGDAAFVLDNAAVQHADSAVPALQCVDLHIQKTERVALVGASGAGKSTVMAVLAGEQPLSHGSVQAVPSVWLTQRVALFQDSVRDNLRLAAPHADDRALWAALEDAGLAADVRAMPQGLDSSLGEGGLGLSGGQARRLGLARLLLAQQPAWLLDEPTEGLDAVTARDVLQRLQARAEQHTVVLCTHLQREAALADRLIWLDGGVVQAEARRGEPAFAALIARLRPD</sequence>
<keyword evidence="5 11" id="KW-0067">ATP-binding</keyword>
<gene>
    <name evidence="11" type="ORF">PQU93_17830</name>
</gene>
<dbReference type="InterPro" id="IPR036640">
    <property type="entry name" value="ABC1_TM_sf"/>
</dbReference>
<evidence type="ECO:0000259" key="9">
    <source>
        <dbReference type="PROSITE" id="PS50893"/>
    </source>
</evidence>
<evidence type="ECO:0000256" key="5">
    <source>
        <dbReference type="ARBA" id="ARBA00022840"/>
    </source>
</evidence>
<dbReference type="PANTHER" id="PTHR24221:SF654">
    <property type="entry name" value="ATP-BINDING CASSETTE SUB-FAMILY B MEMBER 6"/>
    <property type="match status" value="1"/>
</dbReference>
<reference evidence="11 12" key="1">
    <citation type="submission" date="2023-01" db="EMBL/GenBank/DDBJ databases">
        <title>Novel species of the genus Vogesella isolated from rivers.</title>
        <authorList>
            <person name="Lu H."/>
        </authorList>
    </citation>
    <scope>NUCLEOTIDE SEQUENCE [LARGE SCALE GENOMIC DNA]</scope>
    <source>
        <strain evidence="11 12">SH7W</strain>
    </source>
</reference>
<dbReference type="Proteomes" id="UP001221566">
    <property type="component" value="Unassembled WGS sequence"/>
</dbReference>
<feature type="domain" description="ABC transporter" evidence="9">
    <location>
        <begin position="345"/>
        <end position="560"/>
    </location>
</feature>
<feature type="transmembrane region" description="Helical" evidence="8">
    <location>
        <begin position="46"/>
        <end position="68"/>
    </location>
</feature>
<comment type="caution">
    <text evidence="11">The sequence shown here is derived from an EMBL/GenBank/DDBJ whole genome shotgun (WGS) entry which is preliminary data.</text>
</comment>
<evidence type="ECO:0000313" key="12">
    <source>
        <dbReference type="Proteomes" id="UP001221566"/>
    </source>
</evidence>
<evidence type="ECO:0000256" key="3">
    <source>
        <dbReference type="ARBA" id="ARBA00022692"/>
    </source>
</evidence>
<accession>A0ABT5I8W0</accession>
<dbReference type="InterPro" id="IPR017871">
    <property type="entry name" value="ABC_transporter-like_CS"/>
</dbReference>
<comment type="subcellular location">
    <subcellularLocation>
        <location evidence="1">Cell membrane</location>
        <topology evidence="1">Multi-pass membrane protein</topology>
    </subcellularLocation>
</comment>
<feature type="transmembrane region" description="Helical" evidence="8">
    <location>
        <begin position="279"/>
        <end position="298"/>
    </location>
</feature>
<keyword evidence="3 8" id="KW-0812">Transmembrane</keyword>
<dbReference type="PROSITE" id="PS50893">
    <property type="entry name" value="ABC_TRANSPORTER_2"/>
    <property type="match status" value="1"/>
</dbReference>
<dbReference type="InterPro" id="IPR027417">
    <property type="entry name" value="P-loop_NTPase"/>
</dbReference>
<dbReference type="InterPro" id="IPR003439">
    <property type="entry name" value="ABC_transporter-like_ATP-bd"/>
</dbReference>
<keyword evidence="6 8" id="KW-1133">Transmembrane helix</keyword>
<dbReference type="Gene3D" id="1.20.1560.10">
    <property type="entry name" value="ABC transporter type 1, transmembrane domain"/>
    <property type="match status" value="1"/>
</dbReference>
<dbReference type="SMART" id="SM00382">
    <property type="entry name" value="AAA"/>
    <property type="match status" value="1"/>
</dbReference>
<dbReference type="Gene3D" id="3.40.50.300">
    <property type="entry name" value="P-loop containing nucleotide triphosphate hydrolases"/>
    <property type="match status" value="1"/>
</dbReference>
<dbReference type="PANTHER" id="PTHR24221">
    <property type="entry name" value="ATP-BINDING CASSETTE SUB-FAMILY B"/>
    <property type="match status" value="1"/>
</dbReference>
<evidence type="ECO:0000256" key="8">
    <source>
        <dbReference type="SAM" id="Phobius"/>
    </source>
</evidence>
<feature type="transmembrane region" description="Helical" evidence="8">
    <location>
        <begin position="167"/>
        <end position="189"/>
    </location>
</feature>
<proteinExistence type="predicted"/>
<evidence type="ECO:0000313" key="11">
    <source>
        <dbReference type="EMBL" id="MDC7692625.1"/>
    </source>
</evidence>
<dbReference type="SUPFAM" id="SSF52540">
    <property type="entry name" value="P-loop containing nucleoside triphosphate hydrolases"/>
    <property type="match status" value="1"/>
</dbReference>
<feature type="transmembrane region" description="Helical" evidence="8">
    <location>
        <begin position="21"/>
        <end position="40"/>
    </location>
</feature>
<dbReference type="SUPFAM" id="SSF90123">
    <property type="entry name" value="ABC transporter transmembrane region"/>
    <property type="match status" value="1"/>
</dbReference>
<evidence type="ECO:0000259" key="10">
    <source>
        <dbReference type="PROSITE" id="PS50929"/>
    </source>
</evidence>
<dbReference type="PROSITE" id="PS50929">
    <property type="entry name" value="ABC_TM1F"/>
    <property type="match status" value="1"/>
</dbReference>
<evidence type="ECO:0000256" key="2">
    <source>
        <dbReference type="ARBA" id="ARBA00022475"/>
    </source>
</evidence>
<evidence type="ECO:0000256" key="7">
    <source>
        <dbReference type="ARBA" id="ARBA00023136"/>
    </source>
</evidence>
<dbReference type="RefSeq" id="WP_272804195.1">
    <property type="nucleotide sequence ID" value="NZ_JAQQKY010000019.1"/>
</dbReference>
<feature type="transmembrane region" description="Helical" evidence="8">
    <location>
        <begin position="140"/>
        <end position="161"/>
    </location>
</feature>
<keyword evidence="4" id="KW-0547">Nucleotide-binding</keyword>
<keyword evidence="12" id="KW-1185">Reference proteome</keyword>
<feature type="domain" description="ABC transmembrane type-1" evidence="10">
    <location>
        <begin position="24"/>
        <end position="304"/>
    </location>
</feature>
<dbReference type="PROSITE" id="PS00211">
    <property type="entry name" value="ABC_TRANSPORTER_1"/>
    <property type="match status" value="1"/>
</dbReference>
<feature type="transmembrane region" description="Helical" evidence="8">
    <location>
        <begin position="254"/>
        <end position="273"/>
    </location>
</feature>
<evidence type="ECO:0000256" key="6">
    <source>
        <dbReference type="ARBA" id="ARBA00022989"/>
    </source>
</evidence>
<name>A0ABT5I8W0_VOGIN</name>
<dbReference type="InterPro" id="IPR011527">
    <property type="entry name" value="ABC1_TM_dom"/>
</dbReference>
<keyword evidence="2" id="KW-1003">Cell membrane</keyword>
<evidence type="ECO:0000256" key="1">
    <source>
        <dbReference type="ARBA" id="ARBA00004651"/>
    </source>
</evidence>
<protein>
    <submittedName>
        <fullName evidence="11">ATP-binding cassette domain-containing protein</fullName>
    </submittedName>
</protein>
<dbReference type="GO" id="GO:0005524">
    <property type="term" value="F:ATP binding"/>
    <property type="evidence" value="ECO:0007669"/>
    <property type="project" value="UniProtKB-KW"/>
</dbReference>
<dbReference type="InterPro" id="IPR039421">
    <property type="entry name" value="Type_1_exporter"/>
</dbReference>
<dbReference type="InterPro" id="IPR003593">
    <property type="entry name" value="AAA+_ATPase"/>
</dbReference>
<evidence type="ECO:0000256" key="4">
    <source>
        <dbReference type="ARBA" id="ARBA00022741"/>
    </source>
</evidence>
<dbReference type="Pfam" id="PF00005">
    <property type="entry name" value="ABC_tran"/>
    <property type="match status" value="1"/>
</dbReference>
<dbReference type="EMBL" id="JAQQKY010000019">
    <property type="protein sequence ID" value="MDC7692625.1"/>
    <property type="molecule type" value="Genomic_DNA"/>
</dbReference>
<keyword evidence="7 8" id="KW-0472">Membrane</keyword>